<evidence type="ECO:0000313" key="1">
    <source>
        <dbReference type="EMBL" id="KAG7370679.1"/>
    </source>
</evidence>
<keyword evidence="2" id="KW-1185">Reference proteome</keyword>
<reference evidence="1" key="2">
    <citation type="submission" date="2021-04" db="EMBL/GenBank/DDBJ databases">
        <authorList>
            <person name="Podell S."/>
        </authorList>
    </citation>
    <scope>NUCLEOTIDE SEQUENCE</scope>
    <source>
        <strain evidence="1">Hildebrandi</strain>
    </source>
</reference>
<protein>
    <submittedName>
        <fullName evidence="1">Ran-interacting Mog1 domain containing protein</fullName>
    </submittedName>
</protein>
<dbReference type="OrthoDB" id="10255285at2759"/>
<sequence length="205" mass="23145">MQNSSTQPIEFVTRKLFDGAITMDVPKMWLDTSDLRPVPDNQEVFQSNNGDYPILLSLELLEQQTHVSNEKAADYFYRDLANYVGFESSNDVQFFDFFPTTPLDQMDRSALMQLGEDIVHMSGGLGLHKNVQISQKGPGSVETSETPMSVRIDLAVFRLFQQETDMLLTLQTPLNNPDPLLPQAMDPVLKRAVETLTIQNWGLFG</sequence>
<dbReference type="GO" id="GO:0006606">
    <property type="term" value="P:protein import into nucleus"/>
    <property type="evidence" value="ECO:0007669"/>
    <property type="project" value="TreeGrafter"/>
</dbReference>
<reference evidence="1" key="1">
    <citation type="journal article" date="2021" name="Sci. Rep.">
        <title>Diploid genomic architecture of Nitzschia inconspicua, an elite biomass production diatom.</title>
        <authorList>
            <person name="Oliver A."/>
            <person name="Podell S."/>
            <person name="Pinowska A."/>
            <person name="Traller J.C."/>
            <person name="Smith S.R."/>
            <person name="McClure R."/>
            <person name="Beliaev A."/>
            <person name="Bohutskyi P."/>
            <person name="Hill E.A."/>
            <person name="Rabines A."/>
            <person name="Zheng H."/>
            <person name="Allen L.Z."/>
            <person name="Kuo A."/>
            <person name="Grigoriev I.V."/>
            <person name="Allen A.E."/>
            <person name="Hazlebeck D."/>
            <person name="Allen E.E."/>
        </authorList>
    </citation>
    <scope>NUCLEOTIDE SEQUENCE</scope>
    <source>
        <strain evidence="1">Hildebrandi</strain>
    </source>
</reference>
<dbReference type="PANTHER" id="PTHR15837">
    <property type="entry name" value="RAN GUANINE NUCLEOTIDE RELEASE FACTOR"/>
    <property type="match status" value="1"/>
</dbReference>
<proteinExistence type="predicted"/>
<gene>
    <name evidence="1" type="ORF">IV203_019249</name>
</gene>
<accession>A0A9K3Q702</accession>
<dbReference type="Pfam" id="PF04603">
    <property type="entry name" value="Mog1"/>
    <property type="match status" value="1"/>
</dbReference>
<dbReference type="PANTHER" id="PTHR15837:SF0">
    <property type="entry name" value="RAN GUANINE NUCLEOTIDE RELEASE FACTOR"/>
    <property type="match status" value="1"/>
</dbReference>
<evidence type="ECO:0000313" key="2">
    <source>
        <dbReference type="Proteomes" id="UP000693970"/>
    </source>
</evidence>
<dbReference type="EMBL" id="JAGRRH010000004">
    <property type="protein sequence ID" value="KAG7370679.1"/>
    <property type="molecule type" value="Genomic_DNA"/>
</dbReference>
<dbReference type="GO" id="GO:0005634">
    <property type="term" value="C:nucleus"/>
    <property type="evidence" value="ECO:0007669"/>
    <property type="project" value="TreeGrafter"/>
</dbReference>
<organism evidence="1 2">
    <name type="scientific">Nitzschia inconspicua</name>
    <dbReference type="NCBI Taxonomy" id="303405"/>
    <lineage>
        <taxon>Eukaryota</taxon>
        <taxon>Sar</taxon>
        <taxon>Stramenopiles</taxon>
        <taxon>Ochrophyta</taxon>
        <taxon>Bacillariophyta</taxon>
        <taxon>Bacillariophyceae</taxon>
        <taxon>Bacillariophycidae</taxon>
        <taxon>Bacillariales</taxon>
        <taxon>Bacillariaceae</taxon>
        <taxon>Nitzschia</taxon>
    </lineage>
</organism>
<dbReference type="GO" id="GO:0005085">
    <property type="term" value="F:guanyl-nucleotide exchange factor activity"/>
    <property type="evidence" value="ECO:0007669"/>
    <property type="project" value="TreeGrafter"/>
</dbReference>
<comment type="caution">
    <text evidence="1">The sequence shown here is derived from an EMBL/GenBank/DDBJ whole genome shotgun (WGS) entry which is preliminary data.</text>
</comment>
<dbReference type="GO" id="GO:0031267">
    <property type="term" value="F:small GTPase binding"/>
    <property type="evidence" value="ECO:0007669"/>
    <property type="project" value="TreeGrafter"/>
</dbReference>
<name>A0A9K3Q702_9STRA</name>
<dbReference type="Proteomes" id="UP000693970">
    <property type="component" value="Unassembled WGS sequence"/>
</dbReference>
<dbReference type="InterPro" id="IPR007681">
    <property type="entry name" value="Mog1"/>
</dbReference>
<dbReference type="AlphaFoldDB" id="A0A9K3Q702"/>